<sequence>MKNLISVFAAVAAGICLTGCTGSTEYDVRHLLAFTIIGTIIVLFLGLAKYSNLVRDEISDLQAFNANAAQLQQTHKWMPLDKTAPFSLTKVQFGLWTVIISSAYIYLSLCKGDCAAGTINKTALVLMGIFAGTAVASTIMDKNEMNDNRDRHQNTPSQGFFIDILSDDNGISLHRFQNLAWTIIAITVYLYKVSLVTNGCELPELSDTLLALTGISSVTYLTLKSKENDPPAQQIPQPQTAAPAPQIPQPQTAASA</sequence>
<keyword evidence="2" id="KW-0812">Transmembrane</keyword>
<organism evidence="3 4">
    <name type="scientific">Dyadobacter sediminis</name>
    <dbReference type="NCBI Taxonomy" id="1493691"/>
    <lineage>
        <taxon>Bacteria</taxon>
        <taxon>Pseudomonadati</taxon>
        <taxon>Bacteroidota</taxon>
        <taxon>Cytophagia</taxon>
        <taxon>Cytophagales</taxon>
        <taxon>Spirosomataceae</taxon>
        <taxon>Dyadobacter</taxon>
    </lineage>
</organism>
<keyword evidence="2" id="KW-1133">Transmembrane helix</keyword>
<keyword evidence="2" id="KW-0472">Membrane</keyword>
<feature type="region of interest" description="Disordered" evidence="1">
    <location>
        <begin position="226"/>
        <end position="256"/>
    </location>
</feature>
<dbReference type="RefSeq" id="WP_138282328.1">
    <property type="nucleotide sequence ID" value="NZ_BMGE01000003.1"/>
</dbReference>
<protein>
    <submittedName>
        <fullName evidence="3">Uncharacterized protein</fullName>
    </submittedName>
</protein>
<keyword evidence="4" id="KW-1185">Reference proteome</keyword>
<dbReference type="OrthoDB" id="795005at2"/>
<evidence type="ECO:0000313" key="3">
    <source>
        <dbReference type="EMBL" id="TLU92219.1"/>
    </source>
</evidence>
<feature type="compositionally biased region" description="Low complexity" evidence="1">
    <location>
        <begin position="230"/>
        <end position="256"/>
    </location>
</feature>
<feature type="transmembrane region" description="Helical" evidence="2">
    <location>
        <begin position="119"/>
        <end position="139"/>
    </location>
</feature>
<evidence type="ECO:0000256" key="1">
    <source>
        <dbReference type="SAM" id="MobiDB-lite"/>
    </source>
</evidence>
<reference evidence="3 4" key="1">
    <citation type="submission" date="2019-05" db="EMBL/GenBank/DDBJ databases">
        <authorList>
            <person name="Qu J.-H."/>
        </authorList>
    </citation>
    <scope>NUCLEOTIDE SEQUENCE [LARGE SCALE GENOMIC DNA]</scope>
    <source>
        <strain evidence="3 4">Z12</strain>
    </source>
</reference>
<dbReference type="AlphaFoldDB" id="A0A5R9KBV7"/>
<feature type="transmembrane region" description="Helical" evidence="2">
    <location>
        <begin position="86"/>
        <end position="107"/>
    </location>
</feature>
<feature type="transmembrane region" description="Helical" evidence="2">
    <location>
        <begin position="32"/>
        <end position="50"/>
    </location>
</feature>
<accession>A0A5R9KBV7</accession>
<proteinExistence type="predicted"/>
<dbReference type="Proteomes" id="UP000309788">
    <property type="component" value="Unassembled WGS sequence"/>
</dbReference>
<gene>
    <name evidence="3" type="ORF">FEM55_15880</name>
</gene>
<dbReference type="EMBL" id="VCEI01000025">
    <property type="protein sequence ID" value="TLU92219.1"/>
    <property type="molecule type" value="Genomic_DNA"/>
</dbReference>
<comment type="caution">
    <text evidence="3">The sequence shown here is derived from an EMBL/GenBank/DDBJ whole genome shotgun (WGS) entry which is preliminary data.</text>
</comment>
<evidence type="ECO:0000313" key="4">
    <source>
        <dbReference type="Proteomes" id="UP000309788"/>
    </source>
</evidence>
<name>A0A5R9KBV7_9BACT</name>
<evidence type="ECO:0000256" key="2">
    <source>
        <dbReference type="SAM" id="Phobius"/>
    </source>
</evidence>